<dbReference type="Gene3D" id="3.40.220.10">
    <property type="entry name" value="Leucine Aminopeptidase, subunit E, domain 1"/>
    <property type="match status" value="1"/>
</dbReference>
<gene>
    <name evidence="2" type="ORF">AB1Y20_013012</name>
</gene>
<accession>A0AB34IKF8</accession>
<evidence type="ECO:0000256" key="1">
    <source>
        <dbReference type="SAM" id="MobiDB-lite"/>
    </source>
</evidence>
<organism evidence="2 3">
    <name type="scientific">Prymnesium parvum</name>
    <name type="common">Toxic golden alga</name>
    <dbReference type="NCBI Taxonomy" id="97485"/>
    <lineage>
        <taxon>Eukaryota</taxon>
        <taxon>Haptista</taxon>
        <taxon>Haptophyta</taxon>
        <taxon>Prymnesiophyceae</taxon>
        <taxon>Prymnesiales</taxon>
        <taxon>Prymnesiaceae</taxon>
        <taxon>Prymnesium</taxon>
    </lineage>
</organism>
<evidence type="ECO:0000313" key="3">
    <source>
        <dbReference type="Proteomes" id="UP001515480"/>
    </source>
</evidence>
<dbReference type="SUPFAM" id="SSF52949">
    <property type="entry name" value="Macro domain-like"/>
    <property type="match status" value="1"/>
</dbReference>
<reference evidence="2 3" key="1">
    <citation type="journal article" date="2024" name="Science">
        <title>Giant polyketide synthase enzymes in the biosynthesis of giant marine polyether toxins.</title>
        <authorList>
            <person name="Fallon T.R."/>
            <person name="Shende V.V."/>
            <person name="Wierzbicki I.H."/>
            <person name="Pendleton A.L."/>
            <person name="Watervoot N.F."/>
            <person name="Auber R.P."/>
            <person name="Gonzalez D.J."/>
            <person name="Wisecaver J.H."/>
            <person name="Moore B.S."/>
        </authorList>
    </citation>
    <scope>NUCLEOTIDE SEQUENCE [LARGE SCALE GENOMIC DNA]</scope>
    <source>
        <strain evidence="2 3">12B1</strain>
    </source>
</reference>
<evidence type="ECO:0000313" key="2">
    <source>
        <dbReference type="EMBL" id="KAL1500348.1"/>
    </source>
</evidence>
<sequence length="261" mass="27604">MASAPIDLTAAPAVSTTIDLTGSPPEPPPQSPAAVGGPSSSSACPLELASLPGGVLDPTILSRVDAIAQQSNCVGCDGRGLAEAIAKTLPYGCSYKQRRRMPPANKFAVPGDRAVPGTIDVRRPPATLFGAKQSPMVINMFAQWEMGVPGRYNRVQPSPPSDSARQRESWFAQCLQAISELRPKPRSIAFPHQIGCGLAGGNWDRYESMLMTFAQANPDVNVIVCRMSNTHGGGRSGGRGFNGFGNDAARGRGIVKHRRNL</sequence>
<protein>
    <recommendedName>
        <fullName evidence="4">Macro domain-containing protein</fullName>
    </recommendedName>
</protein>
<evidence type="ECO:0008006" key="4">
    <source>
        <dbReference type="Google" id="ProtNLM"/>
    </source>
</evidence>
<dbReference type="Proteomes" id="UP001515480">
    <property type="component" value="Unassembled WGS sequence"/>
</dbReference>
<comment type="caution">
    <text evidence="2">The sequence shown here is derived from an EMBL/GenBank/DDBJ whole genome shotgun (WGS) entry which is preliminary data.</text>
</comment>
<keyword evidence="3" id="KW-1185">Reference proteome</keyword>
<dbReference type="AlphaFoldDB" id="A0AB34IKF8"/>
<name>A0AB34IKF8_PRYPA</name>
<feature type="compositionally biased region" description="Low complexity" evidence="1">
    <location>
        <begin position="32"/>
        <end position="41"/>
    </location>
</feature>
<feature type="region of interest" description="Disordered" evidence="1">
    <location>
        <begin position="13"/>
        <end position="41"/>
    </location>
</feature>
<proteinExistence type="predicted"/>
<dbReference type="InterPro" id="IPR043472">
    <property type="entry name" value="Macro_dom-like"/>
</dbReference>
<dbReference type="EMBL" id="JBGBPQ010000023">
    <property type="protein sequence ID" value="KAL1500348.1"/>
    <property type="molecule type" value="Genomic_DNA"/>
</dbReference>